<feature type="domain" description="CD-NTase-associated protein 12/Pycsar effector protein TIR" evidence="1">
    <location>
        <begin position="119"/>
        <end position="241"/>
    </location>
</feature>
<reference evidence="2 3" key="1">
    <citation type="submission" date="2014-07" db="EMBL/GenBank/DDBJ databases">
        <title>Methanogenic archaea and the global carbon cycle.</title>
        <authorList>
            <person name="Henriksen J.R."/>
            <person name="Luke J."/>
            <person name="Reinhart S."/>
            <person name="Benedict M.N."/>
            <person name="Youngblut N.D."/>
            <person name="Metcalf M.E."/>
            <person name="Whitaker R.J."/>
            <person name="Metcalf W.W."/>
        </authorList>
    </citation>
    <scope>NUCLEOTIDE SEQUENCE [LARGE SCALE GENOMIC DNA]</scope>
    <source>
        <strain evidence="2 3">MS</strain>
    </source>
</reference>
<sequence>MVYHIIIKTYSGSTINNEEKQLNLSEEVLRSRFLEPYEKGASLIIDGNIIKVDNIERIKILRTESNKREYEVPNINSIGYLGINGEIEDVTDDFIQWGPGYKKDDSNKQTASLKPQSNQVFVVHGHDNEMKETVARVLKNVGLEPIILHEQDNIGKTIIEKFESCSQNVSFAVVLLSPDDFGYKKDQLPESAIPRARQNVILELGYFMGKLGRKNVVALNKGGINFEVPSDILGIVYIPFDPYNGWKLALAKEIKAAGYDIDFGKL</sequence>
<dbReference type="PATRIC" id="fig|1434108.4.peg.3285"/>
<dbReference type="InterPro" id="IPR019302">
    <property type="entry name" value="CAP12/PCTIR_TIR_dom"/>
</dbReference>
<dbReference type="GeneID" id="24845874"/>
<gene>
    <name evidence="2" type="ORF">MSBRM_2571</name>
</gene>
<keyword evidence="3" id="KW-1185">Reference proteome</keyword>
<accession>A0A0E3QXK9</accession>
<evidence type="ECO:0000313" key="2">
    <source>
        <dbReference type="EMBL" id="AKB55569.1"/>
    </source>
</evidence>
<dbReference type="KEGG" id="mby:MSBRM_2571"/>
<dbReference type="RefSeq" id="WP_048156024.1">
    <property type="nucleotide sequence ID" value="NZ_CP009528.1"/>
</dbReference>
<protein>
    <submittedName>
        <fullName evidence="2">Putative nucleotide-binding protein</fullName>
    </submittedName>
</protein>
<name>A0A0E3QXK9_METBA</name>
<dbReference type="GO" id="GO:0050135">
    <property type="term" value="F:NADP+ nucleosidase activity"/>
    <property type="evidence" value="ECO:0007669"/>
    <property type="project" value="InterPro"/>
</dbReference>
<dbReference type="AlphaFoldDB" id="A0A0E3QXK9"/>
<dbReference type="InterPro" id="IPR014571">
    <property type="entry name" value="UCP032620"/>
</dbReference>
<proteinExistence type="predicted"/>
<evidence type="ECO:0000313" key="3">
    <source>
        <dbReference type="Proteomes" id="UP000033033"/>
    </source>
</evidence>
<organism evidence="2 3">
    <name type="scientific">Methanosarcina barkeri MS</name>
    <dbReference type="NCBI Taxonomy" id="1434108"/>
    <lineage>
        <taxon>Archaea</taxon>
        <taxon>Methanobacteriati</taxon>
        <taxon>Methanobacteriota</taxon>
        <taxon>Stenosarchaea group</taxon>
        <taxon>Methanomicrobia</taxon>
        <taxon>Methanosarcinales</taxon>
        <taxon>Methanosarcinaceae</taxon>
        <taxon>Methanosarcina</taxon>
    </lineage>
</organism>
<evidence type="ECO:0000259" key="1">
    <source>
        <dbReference type="Pfam" id="PF10137"/>
    </source>
</evidence>
<dbReference type="PIRSF" id="PIRSF032620">
    <property type="entry name" value="UCP032620"/>
    <property type="match status" value="1"/>
</dbReference>
<dbReference type="Proteomes" id="UP000033033">
    <property type="component" value="Chromosome"/>
</dbReference>
<dbReference type="Pfam" id="PF10137">
    <property type="entry name" value="CAP12-PCTIR_TIR"/>
    <property type="match status" value="1"/>
</dbReference>
<dbReference type="STRING" id="1434108.MSBRM_2571"/>
<dbReference type="HOGENOM" id="CLU_062182_1_0_2"/>
<dbReference type="EMBL" id="CP009528">
    <property type="protein sequence ID" value="AKB55569.1"/>
    <property type="molecule type" value="Genomic_DNA"/>
</dbReference>